<sequence>MCRLVGYFGSTISLDQLLYKPEHSLVVQSYKPREMVTGLLNADGFGLGWYHPEKEAQPYIYKNLLPIWNDNNLAHLSRYVETKCTLAYVRSATPPLAVDYSNCQPFTYKNLVFIHNGFIHNFRSSLYRPIRYTLEDTAYQLILGSTDSEHIFALVVNELEKNPEISLETALRNTLATLTALAKTHSVYFSANIILSDGQQLVASRYSNRAPTSTLYWLRDDPLYPDGVIIASEPLFEGNWHKIAEGSLITVKQSLEVQITPVF</sequence>
<dbReference type="InterPro" id="IPR052373">
    <property type="entry name" value="Gamma-glu_amide_hydrolase"/>
</dbReference>
<feature type="domain" description="Glutamine amidotransferase type-2" evidence="2">
    <location>
        <begin position="2"/>
        <end position="254"/>
    </location>
</feature>
<evidence type="ECO:0000313" key="4">
    <source>
        <dbReference type="Proteomes" id="UP000008206"/>
    </source>
</evidence>
<protein>
    <submittedName>
        <fullName evidence="3">Glutamine amidotransferase class-II</fullName>
    </submittedName>
</protein>
<evidence type="ECO:0000313" key="3">
    <source>
        <dbReference type="EMBL" id="ADN15583.1"/>
    </source>
</evidence>
<name>E0UG82_GLOV7</name>
<dbReference type="InterPro" id="IPR017932">
    <property type="entry name" value="GATase_2_dom"/>
</dbReference>
<dbReference type="InterPro" id="IPR029055">
    <property type="entry name" value="Ntn_hydrolases_N"/>
</dbReference>
<dbReference type="RefSeq" id="WP_013323652.1">
    <property type="nucleotide sequence ID" value="NC_014501.1"/>
</dbReference>
<reference evidence="4" key="1">
    <citation type="journal article" date="2011" name="MBio">
        <title>Novel metabolic attributes of the genus Cyanothece, comprising a group of unicellular nitrogen-fixing Cyanobacteria.</title>
        <authorList>
            <person name="Bandyopadhyay A."/>
            <person name="Elvitigala T."/>
            <person name="Welsh E."/>
            <person name="Stockel J."/>
            <person name="Liberton M."/>
            <person name="Min H."/>
            <person name="Sherman L.A."/>
            <person name="Pakrasi H.B."/>
        </authorList>
    </citation>
    <scope>NUCLEOTIDE SEQUENCE [LARGE SCALE GENOMIC DNA]</scope>
    <source>
        <strain evidence="4">PCC 7822</strain>
    </source>
</reference>
<dbReference type="AlphaFoldDB" id="E0UG82"/>
<dbReference type="KEGG" id="cyj:Cyan7822_3645"/>
<dbReference type="GO" id="GO:0016740">
    <property type="term" value="F:transferase activity"/>
    <property type="evidence" value="ECO:0007669"/>
    <property type="project" value="UniProtKB-KW"/>
</dbReference>
<dbReference type="eggNOG" id="COG0121">
    <property type="taxonomic scope" value="Bacteria"/>
</dbReference>
<dbReference type="InterPro" id="IPR017808">
    <property type="entry name" value="EgtC"/>
</dbReference>
<dbReference type="Pfam" id="PF13230">
    <property type="entry name" value="GATase_4"/>
    <property type="match status" value="1"/>
</dbReference>
<dbReference type="NCBIfam" id="TIGR03442">
    <property type="entry name" value="ergothioneine biosynthesis protein EgtC"/>
    <property type="match status" value="1"/>
</dbReference>
<dbReference type="HOGENOM" id="CLU_042555_0_0_3"/>
<dbReference type="STRING" id="497965.Cyan7822_3645"/>
<accession>E0UG82</accession>
<dbReference type="Gene3D" id="3.60.20.10">
    <property type="entry name" value="Glutamine Phosphoribosylpyrophosphate, subunit 1, domain 1"/>
    <property type="match status" value="1"/>
</dbReference>
<organism evidence="3 4">
    <name type="scientific">Gloeothece verrucosa (strain PCC 7822)</name>
    <name type="common">Cyanothece sp. (strain PCC 7822)</name>
    <dbReference type="NCBI Taxonomy" id="497965"/>
    <lineage>
        <taxon>Bacteria</taxon>
        <taxon>Bacillati</taxon>
        <taxon>Cyanobacteriota</taxon>
        <taxon>Cyanophyceae</taxon>
        <taxon>Oscillatoriophycideae</taxon>
        <taxon>Chroococcales</taxon>
        <taxon>Aphanothecaceae</taxon>
        <taxon>Gloeothece</taxon>
        <taxon>Gloeothece verrucosa</taxon>
    </lineage>
</organism>
<evidence type="ECO:0000256" key="1">
    <source>
        <dbReference type="ARBA" id="ARBA00022962"/>
    </source>
</evidence>
<dbReference type="Proteomes" id="UP000008206">
    <property type="component" value="Chromosome"/>
</dbReference>
<dbReference type="SUPFAM" id="SSF56235">
    <property type="entry name" value="N-terminal nucleophile aminohydrolases (Ntn hydrolases)"/>
    <property type="match status" value="1"/>
</dbReference>
<keyword evidence="3" id="KW-0808">Transferase</keyword>
<gene>
    <name evidence="3" type="ordered locus">Cyan7822_3645</name>
</gene>
<dbReference type="OrthoDB" id="9804310at2"/>
<dbReference type="GO" id="GO:0052699">
    <property type="term" value="P:ergothioneine biosynthetic process"/>
    <property type="evidence" value="ECO:0007669"/>
    <property type="project" value="InterPro"/>
</dbReference>
<evidence type="ECO:0000259" key="2">
    <source>
        <dbReference type="PROSITE" id="PS51278"/>
    </source>
</evidence>
<keyword evidence="4" id="KW-1185">Reference proteome</keyword>
<keyword evidence="1 3" id="KW-0315">Glutamine amidotransferase</keyword>
<dbReference type="PANTHER" id="PTHR43187:SF1">
    <property type="entry name" value="GLUTAMINE AMIDOTRANSFERASE DUG3-RELATED"/>
    <property type="match status" value="1"/>
</dbReference>
<proteinExistence type="predicted"/>
<dbReference type="EMBL" id="CP002198">
    <property type="protein sequence ID" value="ADN15583.1"/>
    <property type="molecule type" value="Genomic_DNA"/>
</dbReference>
<dbReference type="PROSITE" id="PS51278">
    <property type="entry name" value="GATASE_TYPE_2"/>
    <property type="match status" value="1"/>
</dbReference>
<dbReference type="InterPro" id="IPR026869">
    <property type="entry name" value="EgtC-like"/>
</dbReference>
<dbReference type="PANTHER" id="PTHR43187">
    <property type="entry name" value="GLUTAMINE AMIDOTRANSFERASE DUG3-RELATED"/>
    <property type="match status" value="1"/>
</dbReference>
<dbReference type="CDD" id="cd01908">
    <property type="entry name" value="YafJ"/>
    <property type="match status" value="1"/>
</dbReference>